<evidence type="ECO:0000313" key="1">
    <source>
        <dbReference type="EMBL" id="SBS01207.1"/>
    </source>
</evidence>
<reference evidence="1" key="1">
    <citation type="submission" date="2016-05" db="EMBL/GenBank/DDBJ databases">
        <authorList>
            <person name="Lavstsen T."/>
            <person name="Jespersen J.S."/>
        </authorList>
    </citation>
    <scope>NUCLEOTIDE SEQUENCE</scope>
    <source>
        <tissue evidence="1">Brain</tissue>
    </source>
</reference>
<sequence length="48" mass="5287">LVRAYDSHPGVWGSNPARALVSPPCHTSMSYCQHYGCFSMSRNLALMS</sequence>
<name>A0A1A8R683_9TELE</name>
<dbReference type="AlphaFoldDB" id="A0A1A8R683"/>
<protein>
    <submittedName>
        <fullName evidence="1">Uncharacterized protein</fullName>
    </submittedName>
</protein>
<accession>A0A1A8R683</accession>
<reference evidence="1" key="2">
    <citation type="submission" date="2016-06" db="EMBL/GenBank/DDBJ databases">
        <title>The genome of a short-lived fish provides insights into sex chromosome evolution and the genetic control of aging.</title>
        <authorList>
            <person name="Reichwald K."/>
            <person name="Felder M."/>
            <person name="Petzold A."/>
            <person name="Koch P."/>
            <person name="Groth M."/>
            <person name="Platzer M."/>
        </authorList>
    </citation>
    <scope>NUCLEOTIDE SEQUENCE</scope>
    <source>
        <tissue evidence="1">Brain</tissue>
    </source>
</reference>
<gene>
    <name evidence="1" type="primary">CABZ01074334.1</name>
</gene>
<feature type="non-terminal residue" evidence="1">
    <location>
        <position position="1"/>
    </location>
</feature>
<feature type="non-terminal residue" evidence="1">
    <location>
        <position position="48"/>
    </location>
</feature>
<organism evidence="1">
    <name type="scientific">Nothobranchius pienaari</name>
    <dbReference type="NCBI Taxonomy" id="704102"/>
    <lineage>
        <taxon>Eukaryota</taxon>
        <taxon>Metazoa</taxon>
        <taxon>Chordata</taxon>
        <taxon>Craniata</taxon>
        <taxon>Vertebrata</taxon>
        <taxon>Euteleostomi</taxon>
        <taxon>Actinopterygii</taxon>
        <taxon>Neopterygii</taxon>
        <taxon>Teleostei</taxon>
        <taxon>Neoteleostei</taxon>
        <taxon>Acanthomorphata</taxon>
        <taxon>Ovalentaria</taxon>
        <taxon>Atherinomorphae</taxon>
        <taxon>Cyprinodontiformes</taxon>
        <taxon>Nothobranchiidae</taxon>
        <taxon>Nothobranchius</taxon>
    </lineage>
</organism>
<proteinExistence type="predicted"/>
<dbReference type="EMBL" id="HAEG01015846">
    <property type="protein sequence ID" value="SBS01207.1"/>
    <property type="molecule type" value="Transcribed_RNA"/>
</dbReference>